<dbReference type="PANTHER" id="PTHR23501">
    <property type="entry name" value="MAJOR FACILITATOR SUPERFAMILY"/>
    <property type="match status" value="1"/>
</dbReference>
<feature type="transmembrane region" description="Helical" evidence="7">
    <location>
        <begin position="137"/>
        <end position="156"/>
    </location>
</feature>
<dbReference type="OrthoDB" id="10021397at2759"/>
<feature type="transmembrane region" description="Helical" evidence="7">
    <location>
        <begin position="195"/>
        <end position="216"/>
    </location>
</feature>
<feature type="transmembrane region" description="Helical" evidence="7">
    <location>
        <begin position="222"/>
        <end position="245"/>
    </location>
</feature>
<feature type="region of interest" description="Disordered" evidence="6">
    <location>
        <begin position="567"/>
        <end position="594"/>
    </location>
</feature>
<keyword evidence="4 7" id="KW-1133">Transmembrane helix</keyword>
<gene>
    <name evidence="9" type="ORF">K461DRAFT_245043</name>
</gene>
<evidence type="ECO:0000256" key="4">
    <source>
        <dbReference type="ARBA" id="ARBA00022989"/>
    </source>
</evidence>
<feature type="domain" description="Major facilitator superfamily (MFS) profile" evidence="8">
    <location>
        <begin position="72"/>
        <end position="567"/>
    </location>
</feature>
<name>A0A9P4MHB7_9PEZI</name>
<feature type="compositionally biased region" description="Polar residues" evidence="6">
    <location>
        <begin position="18"/>
        <end position="31"/>
    </location>
</feature>
<feature type="transmembrane region" description="Helical" evidence="7">
    <location>
        <begin position="463"/>
        <end position="486"/>
    </location>
</feature>
<dbReference type="Proteomes" id="UP000799439">
    <property type="component" value="Unassembled WGS sequence"/>
</dbReference>
<reference evidence="9" key="1">
    <citation type="journal article" date="2020" name="Stud. Mycol.">
        <title>101 Dothideomycetes genomes: a test case for predicting lifestyles and emergence of pathogens.</title>
        <authorList>
            <person name="Haridas S."/>
            <person name="Albert R."/>
            <person name="Binder M."/>
            <person name="Bloem J."/>
            <person name="Labutti K."/>
            <person name="Salamov A."/>
            <person name="Andreopoulos B."/>
            <person name="Baker S."/>
            <person name="Barry K."/>
            <person name="Bills G."/>
            <person name="Bluhm B."/>
            <person name="Cannon C."/>
            <person name="Castanera R."/>
            <person name="Culley D."/>
            <person name="Daum C."/>
            <person name="Ezra D."/>
            <person name="Gonzalez J."/>
            <person name="Henrissat B."/>
            <person name="Kuo A."/>
            <person name="Liang C."/>
            <person name="Lipzen A."/>
            <person name="Lutzoni F."/>
            <person name="Magnuson J."/>
            <person name="Mondo S."/>
            <person name="Nolan M."/>
            <person name="Ohm R."/>
            <person name="Pangilinan J."/>
            <person name="Park H.-J."/>
            <person name="Ramirez L."/>
            <person name="Alfaro M."/>
            <person name="Sun H."/>
            <person name="Tritt A."/>
            <person name="Yoshinaga Y."/>
            <person name="Zwiers L.-H."/>
            <person name="Turgeon B."/>
            <person name="Goodwin S."/>
            <person name="Spatafora J."/>
            <person name="Crous P."/>
            <person name="Grigoriev I."/>
        </authorList>
    </citation>
    <scope>NUCLEOTIDE SEQUENCE</scope>
    <source>
        <strain evidence="9">CBS 260.36</strain>
    </source>
</reference>
<dbReference type="FunFam" id="1.20.1720.10:FF:000012">
    <property type="entry name" value="MFS toxin efflux pump (AflT)"/>
    <property type="match status" value="1"/>
</dbReference>
<evidence type="ECO:0000256" key="1">
    <source>
        <dbReference type="ARBA" id="ARBA00004141"/>
    </source>
</evidence>
<feature type="transmembrane region" description="Helical" evidence="7">
    <location>
        <begin position="107"/>
        <end position="125"/>
    </location>
</feature>
<feature type="transmembrane region" description="Helical" evidence="7">
    <location>
        <begin position="400"/>
        <end position="418"/>
    </location>
</feature>
<feature type="transmembrane region" description="Helical" evidence="7">
    <location>
        <begin position="537"/>
        <end position="558"/>
    </location>
</feature>
<dbReference type="GO" id="GO:0005886">
    <property type="term" value="C:plasma membrane"/>
    <property type="evidence" value="ECO:0007669"/>
    <property type="project" value="TreeGrafter"/>
</dbReference>
<dbReference type="AlphaFoldDB" id="A0A9P4MHB7"/>
<keyword evidence="2" id="KW-0813">Transport</keyword>
<comment type="subcellular location">
    <subcellularLocation>
        <location evidence="1">Membrane</location>
        <topology evidence="1">Multi-pass membrane protein</topology>
    </subcellularLocation>
</comment>
<dbReference type="InterPro" id="IPR020846">
    <property type="entry name" value="MFS_dom"/>
</dbReference>
<proteinExistence type="predicted"/>
<dbReference type="SUPFAM" id="SSF103473">
    <property type="entry name" value="MFS general substrate transporter"/>
    <property type="match status" value="1"/>
</dbReference>
<dbReference type="EMBL" id="ML996090">
    <property type="protein sequence ID" value="KAF2149849.1"/>
    <property type="molecule type" value="Genomic_DNA"/>
</dbReference>
<dbReference type="InterPro" id="IPR011701">
    <property type="entry name" value="MFS"/>
</dbReference>
<evidence type="ECO:0000256" key="7">
    <source>
        <dbReference type="SAM" id="Phobius"/>
    </source>
</evidence>
<feature type="transmembrane region" description="Helical" evidence="7">
    <location>
        <begin position="69"/>
        <end position="95"/>
    </location>
</feature>
<dbReference type="GO" id="GO:0022857">
    <property type="term" value="F:transmembrane transporter activity"/>
    <property type="evidence" value="ECO:0007669"/>
    <property type="project" value="InterPro"/>
</dbReference>
<feature type="compositionally biased region" description="Basic and acidic residues" evidence="6">
    <location>
        <begin position="32"/>
        <end position="44"/>
    </location>
</feature>
<evidence type="ECO:0000313" key="9">
    <source>
        <dbReference type="EMBL" id="KAF2149849.1"/>
    </source>
</evidence>
<feature type="transmembrane region" description="Helical" evidence="7">
    <location>
        <begin position="430"/>
        <end position="451"/>
    </location>
</feature>
<feature type="transmembrane region" description="Helical" evidence="7">
    <location>
        <begin position="335"/>
        <end position="355"/>
    </location>
</feature>
<dbReference type="Gene3D" id="1.20.1250.20">
    <property type="entry name" value="MFS general substrate transporter like domains"/>
    <property type="match status" value="1"/>
</dbReference>
<dbReference type="PROSITE" id="PS50850">
    <property type="entry name" value="MFS"/>
    <property type="match status" value="1"/>
</dbReference>
<evidence type="ECO:0000256" key="6">
    <source>
        <dbReference type="SAM" id="MobiDB-lite"/>
    </source>
</evidence>
<evidence type="ECO:0000256" key="5">
    <source>
        <dbReference type="ARBA" id="ARBA00023136"/>
    </source>
</evidence>
<evidence type="ECO:0000313" key="10">
    <source>
        <dbReference type="Proteomes" id="UP000799439"/>
    </source>
</evidence>
<feature type="region of interest" description="Disordered" evidence="6">
    <location>
        <begin position="1"/>
        <end position="52"/>
    </location>
</feature>
<evidence type="ECO:0000256" key="2">
    <source>
        <dbReference type="ARBA" id="ARBA00022448"/>
    </source>
</evidence>
<feature type="compositionally biased region" description="Basic and acidic residues" evidence="6">
    <location>
        <begin position="578"/>
        <end position="594"/>
    </location>
</feature>
<dbReference type="PANTHER" id="PTHR23501:SF177">
    <property type="entry name" value="MAJOR FACILITATOR SUPERFAMILY (MFS) PROFILE DOMAIN-CONTAINING PROTEIN-RELATED"/>
    <property type="match status" value="1"/>
</dbReference>
<keyword evidence="3 7" id="KW-0812">Transmembrane</keyword>
<evidence type="ECO:0000256" key="3">
    <source>
        <dbReference type="ARBA" id="ARBA00022692"/>
    </source>
</evidence>
<accession>A0A9P4MHB7</accession>
<comment type="caution">
    <text evidence="9">The sequence shown here is derived from an EMBL/GenBank/DDBJ whole genome shotgun (WGS) entry which is preliminary data.</text>
</comment>
<keyword evidence="5 7" id="KW-0472">Membrane</keyword>
<dbReference type="CDD" id="cd17502">
    <property type="entry name" value="MFS_Azr1_MDR_like"/>
    <property type="match status" value="1"/>
</dbReference>
<feature type="transmembrane region" description="Helical" evidence="7">
    <location>
        <begin position="375"/>
        <end position="393"/>
    </location>
</feature>
<dbReference type="Pfam" id="PF07690">
    <property type="entry name" value="MFS_1"/>
    <property type="match status" value="1"/>
</dbReference>
<sequence>MAESAPHDEGLKVPPTAPANQDFASSRSSLSENEKEQHDEHELSQHAGQTDGGALEPVVTAGYASGARLISIVIALVLAMFLVALDMTIVSTAIPKITDQFHSLQDVGWYGSAFFLLVASSTNLFGKAYKFFPLKTVFLTSIAIFEIGSLICAVAPNSTALIVGRAIAGLGGAGLASGVYSIIALSVTPQQAPAYTGILGATYGVASVIGPLLGGVFTDGPGWRWCFYINLPIGGVSAAIIMFFFQTPKRHKQIDATWKEKMLQLDFSGTFLLTAAVVCIILALQWGGTTKSWGSADVIGTIVGFFLILGVFVVNEYFVGGRALFAPKIIKQKTIILMCLFICFVAGAFFTWLYYLPIYFQSIDGTSAAQSGVRNLPLILTVSIFSIVSGGTISATGHYLPIMVIGSIITTIAAGLIYTWDIGTQSGHWIGYQILGGIGIGLIFQIPVIVGQAQVDPEDVSSATAIILFFQTITGSVFVSVAQSLFTNRIVSYTAQNIPTLSPQTVVQTGATDLRKAFSGAELAGVLRAYMAGLKDAYTLIIPLTGIATLIAFVTIVWDYKVLNQKKPDADAEQAVSGEKDIDATEKAPVEEKI</sequence>
<feature type="compositionally biased region" description="Basic and acidic residues" evidence="6">
    <location>
        <begin position="1"/>
        <end position="11"/>
    </location>
</feature>
<dbReference type="FunFam" id="1.20.1250.20:FF:000196">
    <property type="entry name" value="MFS toxin efflux pump (AflT)"/>
    <property type="match status" value="1"/>
</dbReference>
<feature type="transmembrane region" description="Helical" evidence="7">
    <location>
        <begin position="265"/>
        <end position="287"/>
    </location>
</feature>
<evidence type="ECO:0000259" key="8">
    <source>
        <dbReference type="PROSITE" id="PS50850"/>
    </source>
</evidence>
<feature type="transmembrane region" description="Helical" evidence="7">
    <location>
        <begin position="162"/>
        <end position="183"/>
    </location>
</feature>
<dbReference type="InterPro" id="IPR036259">
    <property type="entry name" value="MFS_trans_sf"/>
</dbReference>
<organism evidence="9 10">
    <name type="scientific">Myriangium duriaei CBS 260.36</name>
    <dbReference type="NCBI Taxonomy" id="1168546"/>
    <lineage>
        <taxon>Eukaryota</taxon>
        <taxon>Fungi</taxon>
        <taxon>Dikarya</taxon>
        <taxon>Ascomycota</taxon>
        <taxon>Pezizomycotina</taxon>
        <taxon>Dothideomycetes</taxon>
        <taxon>Dothideomycetidae</taxon>
        <taxon>Myriangiales</taxon>
        <taxon>Myriangiaceae</taxon>
        <taxon>Myriangium</taxon>
    </lineage>
</organism>
<protein>
    <submittedName>
        <fullName evidence="9">MFS transporter</fullName>
    </submittedName>
</protein>
<keyword evidence="10" id="KW-1185">Reference proteome</keyword>
<feature type="transmembrane region" description="Helical" evidence="7">
    <location>
        <begin position="293"/>
        <end position="314"/>
    </location>
</feature>